<gene>
    <name evidence="3" type="primary">licT_2</name>
    <name evidence="3" type="ORF">CLTHE_21250</name>
</gene>
<dbReference type="GO" id="GO:0006355">
    <property type="term" value="P:regulation of DNA-templated transcription"/>
    <property type="evidence" value="ECO:0007669"/>
    <property type="project" value="InterPro"/>
</dbReference>
<dbReference type="Pfam" id="PF03123">
    <property type="entry name" value="CAT_RBD"/>
    <property type="match status" value="1"/>
</dbReference>
<dbReference type="PANTHER" id="PTHR30185:SF15">
    <property type="entry name" value="CRYPTIC BETA-GLUCOSIDE BGL OPERON ANTITERMINATOR"/>
    <property type="match status" value="1"/>
</dbReference>
<dbReference type="Gene3D" id="1.10.1790.10">
    <property type="entry name" value="PRD domain"/>
    <property type="match status" value="2"/>
</dbReference>
<dbReference type="Gene3D" id="2.30.24.10">
    <property type="entry name" value="CAT RNA-binding domain"/>
    <property type="match status" value="1"/>
</dbReference>
<dbReference type="InterPro" id="IPR011608">
    <property type="entry name" value="PRD"/>
</dbReference>
<dbReference type="PANTHER" id="PTHR30185">
    <property type="entry name" value="CRYPTIC BETA-GLUCOSIDE BGL OPERON ANTITERMINATOR"/>
    <property type="match status" value="1"/>
</dbReference>
<evidence type="ECO:0000256" key="1">
    <source>
        <dbReference type="ARBA" id="ARBA00022737"/>
    </source>
</evidence>
<accession>A0A1V4STG3</accession>
<evidence type="ECO:0000259" key="2">
    <source>
        <dbReference type="PROSITE" id="PS51372"/>
    </source>
</evidence>
<dbReference type="AlphaFoldDB" id="A0A1V4STG3"/>
<organism evidence="3 4">
    <name type="scientific">Clostridium thermobutyricum DSM 4928</name>
    <dbReference type="NCBI Taxonomy" id="1121339"/>
    <lineage>
        <taxon>Bacteria</taxon>
        <taxon>Bacillati</taxon>
        <taxon>Bacillota</taxon>
        <taxon>Clostridia</taxon>
        <taxon>Eubacteriales</taxon>
        <taxon>Clostridiaceae</taxon>
        <taxon>Clostridium</taxon>
    </lineage>
</organism>
<keyword evidence="1" id="KW-0677">Repeat</keyword>
<name>A0A1V4STG3_9CLOT</name>
<proteinExistence type="predicted"/>
<protein>
    <submittedName>
        <fullName evidence="3">Transcription antiterminator LicT</fullName>
    </submittedName>
</protein>
<dbReference type="PROSITE" id="PS51372">
    <property type="entry name" value="PRD_2"/>
    <property type="match status" value="2"/>
</dbReference>
<dbReference type="InterPro" id="IPR036650">
    <property type="entry name" value="CAT_RNA-bd_dom_sf"/>
</dbReference>
<dbReference type="EMBL" id="LTAY01000055">
    <property type="protein sequence ID" value="OPX47180.1"/>
    <property type="molecule type" value="Genomic_DNA"/>
</dbReference>
<comment type="caution">
    <text evidence="3">The sequence shown here is derived from an EMBL/GenBank/DDBJ whole genome shotgun (WGS) entry which is preliminary data.</text>
</comment>
<evidence type="ECO:0000313" key="3">
    <source>
        <dbReference type="EMBL" id="OPX47180.1"/>
    </source>
</evidence>
<evidence type="ECO:0000313" key="4">
    <source>
        <dbReference type="Proteomes" id="UP000191448"/>
    </source>
</evidence>
<dbReference type="SUPFAM" id="SSF63520">
    <property type="entry name" value="PTS-regulatory domain, PRD"/>
    <property type="match status" value="2"/>
</dbReference>
<sequence length="316" mass="37587">MLTQARPICRFLKVFFCFYKCANRIFFLVREGVEVVIDRILNNNVVIIKDKKGIEKVVCGKGIAFKKKAGEKIDEKEVNKVFVLQDQTQNKRFQELVFEIPLEYLQAVDEIIEMFKLELGKKLNDTIYISLSDHIYTAIKRFLEGITITNSMLWDIKRFYELEFGLALKALNIIKQRFQVELPEDEAAFIALHIVNAEMDESNIKQTLEVTKIMQEISNIVKYYFSVEFDIDSVYYYRYITHLKFFAQRLVFNKTFKDSSDDGLLEVVKMKYQTSYKCVERITEFILRKYKYELSNEEKLYLTIHIERVIYKNQNK</sequence>
<dbReference type="SMART" id="SM01061">
    <property type="entry name" value="CAT_RBD"/>
    <property type="match status" value="1"/>
</dbReference>
<dbReference type="InterPro" id="IPR050661">
    <property type="entry name" value="BglG_antiterminators"/>
</dbReference>
<dbReference type="InterPro" id="IPR036634">
    <property type="entry name" value="PRD_sf"/>
</dbReference>
<feature type="domain" description="PRD" evidence="2">
    <location>
        <begin position="99"/>
        <end position="204"/>
    </location>
</feature>
<feature type="domain" description="PRD" evidence="2">
    <location>
        <begin position="205"/>
        <end position="316"/>
    </location>
</feature>
<dbReference type="Proteomes" id="UP000191448">
    <property type="component" value="Unassembled WGS sequence"/>
</dbReference>
<dbReference type="Pfam" id="PF00874">
    <property type="entry name" value="PRD"/>
    <property type="match status" value="2"/>
</dbReference>
<reference evidence="3 4" key="1">
    <citation type="submission" date="2016-02" db="EMBL/GenBank/DDBJ databases">
        <title>Genome sequence of Clostridium thermobutyricum DSM 4928.</title>
        <authorList>
            <person name="Poehlein A."/>
            <person name="Daniel R."/>
        </authorList>
    </citation>
    <scope>NUCLEOTIDE SEQUENCE [LARGE SCALE GENOMIC DNA]</scope>
    <source>
        <strain evidence="3 4">DSM 4928</strain>
    </source>
</reference>
<dbReference type="SUPFAM" id="SSF50151">
    <property type="entry name" value="SacY-like RNA-binding domain"/>
    <property type="match status" value="1"/>
</dbReference>
<dbReference type="InterPro" id="IPR004341">
    <property type="entry name" value="CAT_RNA-bd_dom"/>
</dbReference>
<dbReference type="GO" id="GO:0003723">
    <property type="term" value="F:RNA binding"/>
    <property type="evidence" value="ECO:0007669"/>
    <property type="project" value="InterPro"/>
</dbReference>
<dbReference type="NCBIfam" id="NF046042">
    <property type="entry name" value="LicT"/>
    <property type="match status" value="1"/>
</dbReference>